<dbReference type="AlphaFoldDB" id="A0A840I0Y5"/>
<evidence type="ECO:0000313" key="2">
    <source>
        <dbReference type="EMBL" id="MBB4657933.1"/>
    </source>
</evidence>
<reference evidence="2 3" key="1">
    <citation type="submission" date="2020-08" db="EMBL/GenBank/DDBJ databases">
        <title>Genomic Encyclopedia of Type Strains, Phase IV (KMG-IV): sequencing the most valuable type-strain genomes for metagenomic binning, comparative biology and taxonomic classification.</title>
        <authorList>
            <person name="Goeker M."/>
        </authorList>
    </citation>
    <scope>NUCLEOTIDE SEQUENCE [LARGE SCALE GENOMIC DNA]</scope>
    <source>
        <strain evidence="2 3">DSM 102850</strain>
    </source>
</reference>
<feature type="region of interest" description="Disordered" evidence="1">
    <location>
        <begin position="302"/>
        <end position="327"/>
    </location>
</feature>
<feature type="compositionally biased region" description="Polar residues" evidence="1">
    <location>
        <begin position="309"/>
        <end position="321"/>
    </location>
</feature>
<evidence type="ECO:0000313" key="3">
    <source>
        <dbReference type="Proteomes" id="UP000563524"/>
    </source>
</evidence>
<accession>A0A840I0Y5</accession>
<name>A0A840I0Y5_9PROT</name>
<dbReference type="EMBL" id="JACHOB010000001">
    <property type="protein sequence ID" value="MBB4657933.1"/>
    <property type="molecule type" value="Genomic_DNA"/>
</dbReference>
<protein>
    <recommendedName>
        <fullName evidence="4">Replication initiation factor</fullName>
    </recommendedName>
</protein>
<comment type="caution">
    <text evidence="2">The sequence shown here is derived from an EMBL/GenBank/DDBJ whole genome shotgun (WGS) entry which is preliminary data.</text>
</comment>
<dbReference type="RefSeq" id="WP_183815390.1">
    <property type="nucleotide sequence ID" value="NZ_JACHOB010000001.1"/>
</dbReference>
<dbReference type="Proteomes" id="UP000563524">
    <property type="component" value="Unassembled WGS sequence"/>
</dbReference>
<keyword evidence="3" id="KW-1185">Reference proteome</keyword>
<evidence type="ECO:0008006" key="4">
    <source>
        <dbReference type="Google" id="ProtNLM"/>
    </source>
</evidence>
<evidence type="ECO:0000256" key="1">
    <source>
        <dbReference type="SAM" id="MobiDB-lite"/>
    </source>
</evidence>
<gene>
    <name evidence="2" type="ORF">GGQ59_000433</name>
</gene>
<organism evidence="2 3">
    <name type="scientific">Parvularcula dongshanensis</name>
    <dbReference type="NCBI Taxonomy" id="1173995"/>
    <lineage>
        <taxon>Bacteria</taxon>
        <taxon>Pseudomonadati</taxon>
        <taxon>Pseudomonadota</taxon>
        <taxon>Alphaproteobacteria</taxon>
        <taxon>Parvularculales</taxon>
        <taxon>Parvularculaceae</taxon>
        <taxon>Parvularcula</taxon>
    </lineage>
</organism>
<proteinExistence type="predicted"/>
<sequence length="453" mass="49308">MIRLHSGFDSLDFAIEANITKKAAEHLAWAQGAAREKREPQLATYGGQNFHVAESGATGGYRYRLDTGPFGETWFVKEPNRADPWGVRVSIKSLPLAVYGLERCIVAVFERLEALGATATLQMTSLGRLDYAQDFLLDGFALDASCIVAHSRTGTSADMELATDSTGGITRALRIGKMPGKQVGIYDKRRDVLDKQKEEWWDIWNAGLDKQGLPRIAKDTTKGRLWRFEVRAGKKFLKAKRAGTLADLLNGKGIAALEEVAAKIRYTEPSEGDGNRARWLDTPEWRAVREGLATAAACAGAQSDPLNDPLNTPLSAPSNRLPSVPPTAPFAAALTTAETPAGSTATETPYETHFDSPSLAFADCAEANEAAAADELAAKVRETMRCQAKRQLMQQMVGCSASFAQLEGYNPDEPTEAAEQVAWLLGATSTEGSVRFAEKMIQARERYGFITKR</sequence>